<dbReference type="EMBL" id="CP139558">
    <property type="protein sequence ID" value="WPU92488.1"/>
    <property type="molecule type" value="Genomic_DNA"/>
</dbReference>
<dbReference type="Proteomes" id="UP001324380">
    <property type="component" value="Chromosome"/>
</dbReference>
<keyword evidence="2" id="KW-0540">Nuclease</keyword>
<dbReference type="GO" id="GO:0004519">
    <property type="term" value="F:endonuclease activity"/>
    <property type="evidence" value="ECO:0007669"/>
    <property type="project" value="UniProtKB-KW"/>
</dbReference>
<keyword evidence="3" id="KW-1185">Reference proteome</keyword>
<reference evidence="2 3" key="1">
    <citation type="submission" date="2023-11" db="EMBL/GenBank/DDBJ databases">
        <title>Analysis of the Genomes of Mucilaginibacter gossypii cycad 4 and M. sabulilitoris SNA2: microbes with the potential for plant growth promotion.</title>
        <authorList>
            <person name="Hirsch A.M."/>
            <person name="Humm E."/>
            <person name="Rubbi M."/>
            <person name="Del Vecchio G."/>
            <person name="Ha S.M."/>
            <person name="Pellegrini M."/>
            <person name="Gunsalus R.P."/>
        </authorList>
    </citation>
    <scope>NUCLEOTIDE SEQUENCE [LARGE SCALE GENOMIC DNA]</scope>
    <source>
        <strain evidence="2 3">SNA2</strain>
    </source>
</reference>
<organism evidence="2 3">
    <name type="scientific">Mucilaginibacter sabulilitoris</name>
    <dbReference type="NCBI Taxonomy" id="1173583"/>
    <lineage>
        <taxon>Bacteria</taxon>
        <taxon>Pseudomonadati</taxon>
        <taxon>Bacteroidota</taxon>
        <taxon>Sphingobacteriia</taxon>
        <taxon>Sphingobacteriales</taxon>
        <taxon>Sphingobacteriaceae</taxon>
        <taxon>Mucilaginibacter</taxon>
    </lineage>
</organism>
<evidence type="ECO:0000313" key="2">
    <source>
        <dbReference type="EMBL" id="WPU92488.1"/>
    </source>
</evidence>
<keyword evidence="2" id="KW-0378">Hydrolase</keyword>
<dbReference type="Pfam" id="PF13391">
    <property type="entry name" value="HNH_2"/>
    <property type="match status" value="1"/>
</dbReference>
<protein>
    <submittedName>
        <fullName evidence="2">HNH endonuclease</fullName>
    </submittedName>
</protein>
<evidence type="ECO:0000313" key="3">
    <source>
        <dbReference type="Proteomes" id="UP001324380"/>
    </source>
</evidence>
<dbReference type="RefSeq" id="WP_321561650.1">
    <property type="nucleotide sequence ID" value="NZ_CP139558.1"/>
</dbReference>
<dbReference type="InterPro" id="IPR003615">
    <property type="entry name" value="HNH_nuc"/>
</dbReference>
<proteinExistence type="predicted"/>
<name>A0ABZ0THJ5_9SPHI</name>
<keyword evidence="2" id="KW-0255">Endonuclease</keyword>
<gene>
    <name evidence="2" type="ORF">SNE25_24480</name>
</gene>
<sequence length="278" mass="32159">MSKIDFSEIEIGQVYGRPYLAKVWGYKTHFPLSRGVVTPSYSDQIILFVTKENQVSATKYNNYINDGYLYWEGEEKGGNDSRIIAAEQNKDTIHLFYRHKHHTEFFYLGIVKPVSFVKNEDKPSTFIYQIIGNPAFTTSTDEIQPNIISERETERRSLALSRIGQGAFRIHLIKLWGTCAITNVNIPEILKASHIKPWRSSTNIERLDPYNGLLLSPTIDALFDRGFISFEDDGYIIISKQLRKEQELLNIGPHIKLRNVFESSLKYLQHHKTNIFIK</sequence>
<evidence type="ECO:0000259" key="1">
    <source>
        <dbReference type="Pfam" id="PF13391"/>
    </source>
</evidence>
<accession>A0ABZ0THJ5</accession>
<feature type="domain" description="HNH nuclease" evidence="1">
    <location>
        <begin position="179"/>
        <end position="231"/>
    </location>
</feature>